<evidence type="ECO:0000259" key="1">
    <source>
        <dbReference type="Pfam" id="PF16967"/>
    </source>
</evidence>
<accession>A0A1Q2MAQ1</accession>
<evidence type="ECO:0000313" key="3">
    <source>
        <dbReference type="Proteomes" id="UP000188219"/>
    </source>
</evidence>
<dbReference type="InterPro" id="IPR032636">
    <property type="entry name" value="Pilus_assem_E-set-like_dom"/>
</dbReference>
<dbReference type="STRING" id="260552.Mag101_04215"/>
<proteinExistence type="predicted"/>
<gene>
    <name evidence="2" type="ORF">Mag101_04215</name>
</gene>
<name>A0A1Q2MAQ1_9GAMM</name>
<feature type="domain" description="Pilus assembly protein E-set like" evidence="1">
    <location>
        <begin position="152"/>
        <end position="215"/>
    </location>
</feature>
<dbReference type="Proteomes" id="UP000188219">
    <property type="component" value="Chromosome"/>
</dbReference>
<protein>
    <recommendedName>
        <fullName evidence="1">Pilus assembly protein E-set like domain-containing protein</fullName>
    </recommendedName>
</protein>
<organism evidence="2 3">
    <name type="scientific">Microbulbifer agarilyticus</name>
    <dbReference type="NCBI Taxonomy" id="260552"/>
    <lineage>
        <taxon>Bacteria</taxon>
        <taxon>Pseudomonadati</taxon>
        <taxon>Pseudomonadota</taxon>
        <taxon>Gammaproteobacteria</taxon>
        <taxon>Cellvibrionales</taxon>
        <taxon>Microbulbiferaceae</taxon>
        <taxon>Microbulbifer</taxon>
    </lineage>
</organism>
<reference evidence="2" key="1">
    <citation type="submission" date="2017-02" db="EMBL/GenBank/DDBJ databases">
        <title>Genome of Microbulbifer agarilyticus GP101.</title>
        <authorList>
            <person name="Jung J."/>
            <person name="Bae S.S."/>
            <person name="Baek K."/>
        </authorList>
    </citation>
    <scope>NUCLEOTIDE SEQUENCE [LARGE SCALE GENOMIC DNA]</scope>
    <source>
        <strain evidence="2">GP101</strain>
    </source>
</reference>
<dbReference type="AlphaFoldDB" id="A0A1Q2MAQ1"/>
<dbReference type="Pfam" id="PF16967">
    <property type="entry name" value="TcfC"/>
    <property type="match status" value="1"/>
</dbReference>
<dbReference type="EMBL" id="CP019650">
    <property type="protein sequence ID" value="AQQ69377.1"/>
    <property type="molecule type" value="Genomic_DNA"/>
</dbReference>
<sequence>MIYDRERFRAAVFISQELQPSRAANVDPYLPESSSDFSAVQILRGIWSGSNTAGTDSLDGYNNESSALYGDTILSFGEGGVHSSWALSDQRNSQISRLHWAKDYRGKALSLGLIQSQAGFSSFITNNALYGLEYRRSDRSRTDRRYRQGSLLEVNMPLRGRVEIHTDGRLVHSELLEAGNQLLDTSDLPAGAYPVTIRTFDESGRLLSESEEYFSKDARLPAPNTWDWQLLAGQPVNLFSDEVLPEAYDQTLIQGTIGRRLYDNFGLYATVAATDREHAGEISLRWLSEYFELSPGIIHSNNGQSGFRVSGALRSPWLTLSASSSHLDEQQTFSNEPSYRLLYSGIDNRTAQLTTNILGGQLSGRYTRRSSAIPVSSTTAFSATPAQATDTFAQELKTLEYRFPFRVGRGWGGDIAFAVNDADGEKLATATFQLRYRSGRWNHTGRYYSENGASDNLQRGGFSTQWRDGDLWAAELDQRISTDSDGTEHLLSSQTNFAGRRGYLRSQINYRDGINDSLNYTGSFGTSLMANGSSFAWGGERTHTSGVLVDVKGAPGEKFEILVNGQRRGYAAGEGRSLINLPEFDSYNIEVKPLGEGFYHFRDISDTITLYPGNLAEASYEIKQVILVFGRLLQNGIPRAGIKLSIGEFSATTDEYGVFQMEMFGEPKTMRTPDVIWKDCRVPLPDQTSGKDWINLGVVELADARCPSRIAQRN</sequence>
<evidence type="ECO:0000313" key="2">
    <source>
        <dbReference type="EMBL" id="AQQ69377.1"/>
    </source>
</evidence>
<dbReference type="KEGG" id="maga:Mag101_04215"/>
<keyword evidence="3" id="KW-1185">Reference proteome</keyword>